<feature type="transmembrane region" description="Helical" evidence="5">
    <location>
        <begin position="48"/>
        <end position="69"/>
    </location>
</feature>
<protein>
    <recommendedName>
        <fullName evidence="5">PRA1 family protein</fullName>
    </recommendedName>
</protein>
<gene>
    <name evidence="6" type="ORF">HCN44_008483</name>
</gene>
<dbReference type="EMBL" id="JACMRX010000005">
    <property type="protein sequence ID" value="KAF7989809.1"/>
    <property type="molecule type" value="Genomic_DNA"/>
</dbReference>
<evidence type="ECO:0000256" key="5">
    <source>
        <dbReference type="RuleBase" id="RU363107"/>
    </source>
</evidence>
<sequence length="187" mass="20948">MDKTALGNSGLELPPLRSLNDFILEDARFQVPQFKDLEKWGNRVVANLLYYQTNYFLMSIVIFILVGLIHPGKMIVGMIAMVVIMTIFSYVSTEGRAVHSFKKQYPLGGILAVVFGTCFVTYTLGSLLIFLIGILLPFCVTFVHASMRLRNLKNKMANKIEGMGLKKRTPMGLLLEQIGMEPDILAL</sequence>
<dbReference type="PANTHER" id="PTHR12859">
    <property type="entry name" value="PRA1 PROTEIN"/>
    <property type="match status" value="1"/>
</dbReference>
<proteinExistence type="inferred from homology"/>
<dbReference type="Proteomes" id="UP000639338">
    <property type="component" value="Unassembled WGS sequence"/>
</dbReference>
<dbReference type="AlphaFoldDB" id="A0A835CNS4"/>
<reference evidence="6 7" key="1">
    <citation type="submission" date="2020-08" db="EMBL/GenBank/DDBJ databases">
        <title>Aphidius gifuensis genome sequencing and assembly.</title>
        <authorList>
            <person name="Du Z."/>
        </authorList>
    </citation>
    <scope>NUCLEOTIDE SEQUENCE [LARGE SCALE GENOMIC DNA]</scope>
    <source>
        <strain evidence="6">YNYX2018</strain>
        <tissue evidence="6">Adults</tissue>
    </source>
</reference>
<feature type="transmembrane region" description="Helical" evidence="5">
    <location>
        <begin position="128"/>
        <end position="147"/>
    </location>
</feature>
<dbReference type="PANTHER" id="PTHR12859:SF0">
    <property type="entry name" value="PRA1 FAMILY PROTEIN"/>
    <property type="match status" value="1"/>
</dbReference>
<keyword evidence="7" id="KW-1185">Reference proteome</keyword>
<comment type="caution">
    <text evidence="6">The sequence shown here is derived from an EMBL/GenBank/DDBJ whole genome shotgun (WGS) entry which is preliminary data.</text>
</comment>
<dbReference type="InterPro" id="IPR004895">
    <property type="entry name" value="Prenylated_rab_accept_PRA1"/>
</dbReference>
<dbReference type="OrthoDB" id="18213at2759"/>
<evidence type="ECO:0000313" key="6">
    <source>
        <dbReference type="EMBL" id="KAF7989809.1"/>
    </source>
</evidence>
<evidence type="ECO:0000256" key="2">
    <source>
        <dbReference type="ARBA" id="ARBA00022692"/>
    </source>
</evidence>
<keyword evidence="2 5" id="KW-0812">Transmembrane</keyword>
<evidence type="ECO:0000256" key="3">
    <source>
        <dbReference type="ARBA" id="ARBA00022989"/>
    </source>
</evidence>
<feature type="transmembrane region" description="Helical" evidence="5">
    <location>
        <begin position="105"/>
        <end position="122"/>
    </location>
</feature>
<dbReference type="Pfam" id="PF03208">
    <property type="entry name" value="PRA1"/>
    <property type="match status" value="1"/>
</dbReference>
<comment type="subcellular location">
    <subcellularLocation>
        <location evidence="1 5">Membrane</location>
        <topology evidence="1 5">Multi-pass membrane protein</topology>
    </subcellularLocation>
</comment>
<comment type="similarity">
    <text evidence="5">Belongs to the PRA1 family.</text>
</comment>
<feature type="transmembrane region" description="Helical" evidence="5">
    <location>
        <begin position="75"/>
        <end position="93"/>
    </location>
</feature>
<evidence type="ECO:0000256" key="1">
    <source>
        <dbReference type="ARBA" id="ARBA00004141"/>
    </source>
</evidence>
<keyword evidence="3 5" id="KW-1133">Transmembrane helix</keyword>
<name>A0A835CNS4_APHGI</name>
<organism evidence="6 7">
    <name type="scientific">Aphidius gifuensis</name>
    <name type="common">Parasitoid wasp</name>
    <dbReference type="NCBI Taxonomy" id="684658"/>
    <lineage>
        <taxon>Eukaryota</taxon>
        <taxon>Metazoa</taxon>
        <taxon>Ecdysozoa</taxon>
        <taxon>Arthropoda</taxon>
        <taxon>Hexapoda</taxon>
        <taxon>Insecta</taxon>
        <taxon>Pterygota</taxon>
        <taxon>Neoptera</taxon>
        <taxon>Endopterygota</taxon>
        <taxon>Hymenoptera</taxon>
        <taxon>Apocrita</taxon>
        <taxon>Ichneumonoidea</taxon>
        <taxon>Braconidae</taxon>
        <taxon>Aphidiinae</taxon>
        <taxon>Aphidius</taxon>
    </lineage>
</organism>
<keyword evidence="4 5" id="KW-0472">Membrane</keyword>
<dbReference type="GO" id="GO:0016020">
    <property type="term" value="C:membrane"/>
    <property type="evidence" value="ECO:0007669"/>
    <property type="project" value="UniProtKB-SubCell"/>
</dbReference>
<evidence type="ECO:0000256" key="4">
    <source>
        <dbReference type="ARBA" id="ARBA00023136"/>
    </source>
</evidence>
<evidence type="ECO:0000313" key="7">
    <source>
        <dbReference type="Proteomes" id="UP000639338"/>
    </source>
</evidence>
<accession>A0A835CNS4</accession>